<dbReference type="GO" id="GO:0006799">
    <property type="term" value="P:polyphosphate biosynthetic process"/>
    <property type="evidence" value="ECO:0007669"/>
    <property type="project" value="UniProtKB-UniRule"/>
</dbReference>
<comment type="cofactor">
    <cofactor evidence="8">
        <name>Mg(2+)</name>
        <dbReference type="ChEBI" id="CHEBI:18420"/>
    </cofactor>
</comment>
<evidence type="ECO:0000256" key="9">
    <source>
        <dbReference type="RuleBase" id="RU003800"/>
    </source>
</evidence>
<keyword evidence="7 8" id="KW-0460">Magnesium</keyword>
<feature type="binding site" evidence="8">
    <location>
        <position position="642"/>
    </location>
    <ligand>
        <name>ATP</name>
        <dbReference type="ChEBI" id="CHEBI:30616"/>
    </ligand>
</feature>
<dbReference type="InterPro" id="IPR036830">
    <property type="entry name" value="PP_kinase_middle_dom_sf"/>
</dbReference>
<gene>
    <name evidence="8" type="primary">ppk</name>
    <name evidence="15" type="ORF">EAS64_23695</name>
</gene>
<proteinExistence type="inferred from homology"/>
<keyword evidence="5 8" id="KW-0418">Kinase</keyword>
<dbReference type="SUPFAM" id="SSF143724">
    <property type="entry name" value="PHP14-like"/>
    <property type="match status" value="1"/>
</dbReference>
<feature type="binding site" evidence="8">
    <location>
        <position position="424"/>
    </location>
    <ligand>
        <name>Mg(2+)</name>
        <dbReference type="ChEBI" id="CHEBI:18420"/>
    </ligand>
</feature>
<keyword evidence="3 8" id="KW-0479">Metal-binding</keyword>
<dbReference type="NCBIfam" id="NF003921">
    <property type="entry name" value="PRK05443.2-2"/>
    <property type="match status" value="1"/>
</dbReference>
<evidence type="ECO:0000259" key="14">
    <source>
        <dbReference type="Pfam" id="PF17941"/>
    </source>
</evidence>
<dbReference type="Gene3D" id="1.20.58.310">
    <property type="entry name" value="Polyphosphate kinase N-terminal domain"/>
    <property type="match status" value="1"/>
</dbReference>
<dbReference type="GO" id="GO:0009358">
    <property type="term" value="C:polyphosphate kinase complex"/>
    <property type="evidence" value="ECO:0007669"/>
    <property type="project" value="InterPro"/>
</dbReference>
<sequence length="754" mass="84359">MSVSETGFVPADSPAPRPSQQQDSEQQQDREPLDVQSMTEDGGLDLPSASQGEESQGRELPADRYLDREQSWILFNQRVLELAEDEQTPLLERVRFLAIFASNLDEFFMVRVAGLMRRMAAGFPVNIPSGRTPSELLKNTLTQAGLLSQRHAAVFTELIRPELASHDIEILRWKELTAAERTGLAELFRDQVYPVLTPLVVDPAHPFPFISGLSLNLAVNVTDPATGTTMFARVKVPPSLPRFLNVNRYRYVPIEDVIAAHLNQLFGGMDIIEHYVFRVTRVRELEVDEDVTENLLQAMERELVKRRFEPAVRLEVEQDMSQDVLRRLARELSVDDNAVYRLPGPLDLTGLNVIADLPIPEQRYPQFVPNAKAVPTDTSIFAAIDERDILVHHPYDSFTTTVQRLVEEAAADPRVLAIKQTLYRTSGESPIVDALVDAAEAGKQVVVVVEIKARFDERANIAWARKLEEAGCHVVYGFVGMKTHGKLMLIVRQEPDGALKRYIHIGTGNYHSTTARLYEDFGLLTADIRVGEDVTDLFNHLTGYSRKSGYRRLLVAPESLRAGIVGRIGRQAARARAGKPAKIAFKCNALVDEVVIDALYRAGQAGVPIDIWVRGMCALRPNVPGLSASIRVRSVLGRFLEHSRIYAFGTGEPDPDPQPGEDPDAGNEVWLGSADMMHRNLDRRVESLVRVVDPAHSTRLRELIDLGMDDRTSSWWLDSDGNWSRHSRDESGAPLRDVHESMIMDKSRGRITDA</sequence>
<evidence type="ECO:0000259" key="11">
    <source>
        <dbReference type="Pfam" id="PF02503"/>
    </source>
</evidence>
<feature type="compositionally biased region" description="Basic and acidic residues" evidence="10">
    <location>
        <begin position="726"/>
        <end position="754"/>
    </location>
</feature>
<feature type="region of interest" description="Disordered" evidence="10">
    <location>
        <begin position="721"/>
        <end position="754"/>
    </location>
</feature>
<dbReference type="NCBIfam" id="NF003917">
    <property type="entry name" value="PRK05443.1-1"/>
    <property type="match status" value="1"/>
</dbReference>
<feature type="binding site" evidence="8">
    <location>
        <position position="518"/>
    </location>
    <ligand>
        <name>ATP</name>
        <dbReference type="ChEBI" id="CHEBI:30616"/>
    </ligand>
</feature>
<keyword evidence="2 8" id="KW-0808">Transferase</keyword>
<feature type="domain" description="Polyphosphate kinase C-terminal" evidence="14">
    <location>
        <begin position="379"/>
        <end position="546"/>
    </location>
</feature>
<dbReference type="InterPro" id="IPR025200">
    <property type="entry name" value="PPK_C_dom2"/>
</dbReference>
<evidence type="ECO:0000256" key="1">
    <source>
        <dbReference type="ARBA" id="ARBA00022553"/>
    </source>
</evidence>
<evidence type="ECO:0000313" key="16">
    <source>
        <dbReference type="Proteomes" id="UP000460272"/>
    </source>
</evidence>
<dbReference type="PANTHER" id="PTHR30218">
    <property type="entry name" value="POLYPHOSPHATE KINASE"/>
    <property type="match status" value="1"/>
</dbReference>
<keyword evidence="16" id="KW-1185">Reference proteome</keyword>
<dbReference type="CDD" id="cd09165">
    <property type="entry name" value="PLDc_PaPPK1_C1_like"/>
    <property type="match status" value="1"/>
</dbReference>
<comment type="function">
    <text evidence="8 9">Catalyzes the reversible transfer of the terminal phosphate of ATP to form a long-chain polyphosphate (polyP).</text>
</comment>
<evidence type="ECO:0000256" key="5">
    <source>
        <dbReference type="ARBA" id="ARBA00022777"/>
    </source>
</evidence>
<evidence type="ECO:0000256" key="6">
    <source>
        <dbReference type="ARBA" id="ARBA00022840"/>
    </source>
</evidence>
<feature type="binding site" evidence="8">
    <location>
        <position position="614"/>
    </location>
    <ligand>
        <name>ATP</name>
        <dbReference type="ChEBI" id="CHEBI:30616"/>
    </ligand>
</feature>
<dbReference type="RefSeq" id="WP_145856140.1">
    <property type="nucleotide sequence ID" value="NZ_RPFW01000004.1"/>
</dbReference>
<dbReference type="PIRSF" id="PIRSF015589">
    <property type="entry name" value="PP_kinase"/>
    <property type="match status" value="1"/>
</dbReference>
<dbReference type="SUPFAM" id="SSF140356">
    <property type="entry name" value="PPK N-terminal domain-like"/>
    <property type="match status" value="1"/>
</dbReference>
<dbReference type="NCBIfam" id="NF003918">
    <property type="entry name" value="PRK05443.1-2"/>
    <property type="match status" value="1"/>
</dbReference>
<feature type="domain" description="Polyphosphate kinase C-terminal" evidence="13">
    <location>
        <begin position="553"/>
        <end position="730"/>
    </location>
</feature>
<name>A0A6P2BYY5_9ACTN</name>
<dbReference type="Proteomes" id="UP000460272">
    <property type="component" value="Unassembled WGS sequence"/>
</dbReference>
<evidence type="ECO:0000256" key="4">
    <source>
        <dbReference type="ARBA" id="ARBA00022741"/>
    </source>
</evidence>
<dbReference type="NCBIfam" id="NF003922">
    <property type="entry name" value="PRK05443.2-3"/>
    <property type="match status" value="1"/>
</dbReference>
<reference evidence="15 16" key="1">
    <citation type="submission" date="2018-11" db="EMBL/GenBank/DDBJ databases">
        <title>Trebonia kvetii gen.nov., sp.nov., a novel acidophilic actinobacterium, and proposal of the new actinobacterial family Treboniaceae fam. nov.</title>
        <authorList>
            <person name="Rapoport D."/>
            <person name="Sagova-Mareckova M."/>
            <person name="Sedlacek I."/>
            <person name="Provaznik J."/>
            <person name="Kralova S."/>
            <person name="Pavlinic D."/>
            <person name="Benes V."/>
            <person name="Kopecky J."/>
        </authorList>
    </citation>
    <scope>NUCLEOTIDE SEQUENCE [LARGE SCALE GENOMIC DNA]</scope>
    <source>
        <strain evidence="15 16">15Tr583</strain>
    </source>
</reference>
<dbReference type="InterPro" id="IPR003414">
    <property type="entry name" value="PP_kinase"/>
</dbReference>
<dbReference type="InterPro" id="IPR036832">
    <property type="entry name" value="PPK_N_dom_sf"/>
</dbReference>
<dbReference type="InterPro" id="IPR025198">
    <property type="entry name" value="PPK_N_dom"/>
</dbReference>
<dbReference type="Pfam" id="PF13090">
    <property type="entry name" value="PP_kinase_C"/>
    <property type="match status" value="1"/>
</dbReference>
<feature type="region of interest" description="Disordered" evidence="10">
    <location>
        <begin position="648"/>
        <end position="667"/>
    </location>
</feature>
<comment type="catalytic activity">
    <reaction evidence="8 9">
        <text>[phosphate](n) + ATP = [phosphate](n+1) + ADP</text>
        <dbReference type="Rhea" id="RHEA:19573"/>
        <dbReference type="Rhea" id="RHEA-COMP:9859"/>
        <dbReference type="Rhea" id="RHEA-COMP:14280"/>
        <dbReference type="ChEBI" id="CHEBI:16838"/>
        <dbReference type="ChEBI" id="CHEBI:30616"/>
        <dbReference type="ChEBI" id="CHEBI:456216"/>
        <dbReference type="EC" id="2.7.4.1"/>
    </reaction>
</comment>
<dbReference type="AlphaFoldDB" id="A0A6P2BYY5"/>
<dbReference type="HAMAP" id="MF_00347">
    <property type="entry name" value="Polyphosphate_kinase"/>
    <property type="match status" value="1"/>
</dbReference>
<dbReference type="FunFam" id="3.30.870.10:FF:000001">
    <property type="entry name" value="Polyphosphate kinase"/>
    <property type="match status" value="1"/>
</dbReference>
<comment type="PTM">
    <text evidence="8 9">An intermediate of this reaction is the autophosphorylated ppk in which a phosphate is covalently linked to a histidine residue through a N-P bond.</text>
</comment>
<feature type="region of interest" description="Disordered" evidence="10">
    <location>
        <begin position="1"/>
        <end position="62"/>
    </location>
</feature>
<dbReference type="EMBL" id="RPFW01000004">
    <property type="protein sequence ID" value="TVZ03405.1"/>
    <property type="molecule type" value="Genomic_DNA"/>
</dbReference>
<evidence type="ECO:0000259" key="12">
    <source>
        <dbReference type="Pfam" id="PF13089"/>
    </source>
</evidence>
<evidence type="ECO:0000313" key="15">
    <source>
        <dbReference type="EMBL" id="TVZ03405.1"/>
    </source>
</evidence>
<dbReference type="GO" id="GO:0008976">
    <property type="term" value="F:polyphosphate kinase activity"/>
    <property type="evidence" value="ECO:0007669"/>
    <property type="project" value="UniProtKB-UniRule"/>
</dbReference>
<dbReference type="Gene3D" id="3.30.870.10">
    <property type="entry name" value="Endonuclease Chain A"/>
    <property type="match status" value="2"/>
</dbReference>
<feature type="compositionally biased region" description="Acidic residues" evidence="10">
    <location>
        <begin position="653"/>
        <end position="665"/>
    </location>
</feature>
<protein>
    <recommendedName>
        <fullName evidence="8 9">Polyphosphate kinase</fullName>
        <ecNumber evidence="8 9">2.7.4.1</ecNumber>
    </recommendedName>
    <alternativeName>
        <fullName evidence="8">ATP-polyphosphate phosphotransferase</fullName>
    </alternativeName>
    <alternativeName>
        <fullName evidence="8">Polyphosphoric acid kinase</fullName>
    </alternativeName>
</protein>
<evidence type="ECO:0000259" key="13">
    <source>
        <dbReference type="Pfam" id="PF13090"/>
    </source>
</evidence>
<feature type="binding site" evidence="8">
    <location>
        <position position="454"/>
    </location>
    <ligand>
        <name>Mg(2+)</name>
        <dbReference type="ChEBI" id="CHEBI:18420"/>
    </ligand>
</feature>
<feature type="binding site" evidence="8">
    <location>
        <position position="103"/>
    </location>
    <ligand>
        <name>ATP</name>
        <dbReference type="ChEBI" id="CHEBI:30616"/>
    </ligand>
</feature>
<dbReference type="EC" id="2.7.4.1" evidence="8 9"/>
<dbReference type="Pfam" id="PF17941">
    <property type="entry name" value="PP_kinase_C_1"/>
    <property type="match status" value="1"/>
</dbReference>
<keyword evidence="1 8" id="KW-0597">Phosphoprotein</keyword>
<dbReference type="Pfam" id="PF13089">
    <property type="entry name" value="PP_kinase_N"/>
    <property type="match status" value="1"/>
</dbReference>
<dbReference type="CDD" id="cd09168">
    <property type="entry name" value="PLDc_PaPPK1_C2_like"/>
    <property type="match status" value="1"/>
</dbReference>
<feature type="domain" description="Polyphosphate kinase N-terminal" evidence="12">
    <location>
        <begin position="65"/>
        <end position="170"/>
    </location>
</feature>
<evidence type="ECO:0000256" key="3">
    <source>
        <dbReference type="ARBA" id="ARBA00022723"/>
    </source>
</evidence>
<dbReference type="PANTHER" id="PTHR30218:SF0">
    <property type="entry name" value="POLYPHOSPHATE KINASE"/>
    <property type="match status" value="1"/>
</dbReference>
<evidence type="ECO:0000256" key="2">
    <source>
        <dbReference type="ARBA" id="ARBA00022679"/>
    </source>
</evidence>
<comment type="similarity">
    <text evidence="8 9">Belongs to the polyphosphate kinase 1 (PPK1) family.</text>
</comment>
<dbReference type="InterPro" id="IPR041108">
    <property type="entry name" value="PP_kinase_C_1"/>
</dbReference>
<dbReference type="OrthoDB" id="9761456at2"/>
<organism evidence="15 16">
    <name type="scientific">Trebonia kvetii</name>
    <dbReference type="NCBI Taxonomy" id="2480626"/>
    <lineage>
        <taxon>Bacteria</taxon>
        <taxon>Bacillati</taxon>
        <taxon>Actinomycetota</taxon>
        <taxon>Actinomycetes</taxon>
        <taxon>Streptosporangiales</taxon>
        <taxon>Treboniaceae</taxon>
        <taxon>Trebonia</taxon>
    </lineage>
</organism>
<feature type="domain" description="Polyphosphate kinase middle" evidence="11">
    <location>
        <begin position="180"/>
        <end position="351"/>
    </location>
</feature>
<evidence type="ECO:0000256" key="8">
    <source>
        <dbReference type="HAMAP-Rule" id="MF_00347"/>
    </source>
</evidence>
<feature type="active site" description="Phosphohistidine intermediate" evidence="8">
    <location>
        <position position="484"/>
    </location>
</feature>
<dbReference type="GO" id="GO:0046872">
    <property type="term" value="F:metal ion binding"/>
    <property type="evidence" value="ECO:0007669"/>
    <property type="project" value="UniProtKB-KW"/>
</dbReference>
<keyword evidence="4 8" id="KW-0547">Nucleotide-binding</keyword>
<comment type="caution">
    <text evidence="15">The sequence shown here is derived from an EMBL/GenBank/DDBJ whole genome shotgun (WGS) entry which is preliminary data.</text>
</comment>
<accession>A0A6P2BYY5</accession>
<dbReference type="SUPFAM" id="SSF56024">
    <property type="entry name" value="Phospholipase D/nuclease"/>
    <property type="match status" value="2"/>
</dbReference>
<keyword evidence="6 8" id="KW-0067">ATP-binding</keyword>
<evidence type="ECO:0000256" key="10">
    <source>
        <dbReference type="SAM" id="MobiDB-lite"/>
    </source>
</evidence>
<dbReference type="InterPro" id="IPR024953">
    <property type="entry name" value="PP_kinase_middle"/>
</dbReference>
<evidence type="ECO:0000256" key="7">
    <source>
        <dbReference type="ARBA" id="ARBA00022842"/>
    </source>
</evidence>
<dbReference type="NCBIfam" id="TIGR03705">
    <property type="entry name" value="poly_P_kin"/>
    <property type="match status" value="1"/>
</dbReference>
<dbReference type="Gene3D" id="3.30.1840.10">
    <property type="entry name" value="Polyphosphate kinase middle domain"/>
    <property type="match status" value="1"/>
</dbReference>
<dbReference type="GO" id="GO:0005524">
    <property type="term" value="F:ATP binding"/>
    <property type="evidence" value="ECO:0007669"/>
    <property type="project" value="UniProtKB-KW"/>
</dbReference>
<dbReference type="Pfam" id="PF02503">
    <property type="entry name" value="PP_kinase"/>
    <property type="match status" value="1"/>
</dbReference>